<dbReference type="RefSeq" id="WP_221431924.1">
    <property type="nucleotide sequence ID" value="NZ_CP081294.1"/>
</dbReference>
<comment type="similarity">
    <text evidence="4">Belongs to the cytochrome b560 family.</text>
</comment>
<dbReference type="InterPro" id="IPR034804">
    <property type="entry name" value="SQR/QFR_C/D"/>
</dbReference>
<keyword evidence="10" id="KW-0408">Iron</keyword>
<sequence>MSELSRMTSERPLSPHLAHYRWEVGQSTSIMHRATGIALAAGLPVLAWWIVTVAAGGDMAAWWNGFFASWPVKIALFGWTVAICFHLLNGLRHLGFDSGHGFGVPTARKSGWLAIVGAIILALIVWAFVIF</sequence>
<comment type="cofactor">
    <cofactor evidence="1">
        <name>heme</name>
        <dbReference type="ChEBI" id="CHEBI:30413"/>
    </cofactor>
</comment>
<evidence type="ECO:0000313" key="15">
    <source>
        <dbReference type="Proteomes" id="UP000824321"/>
    </source>
</evidence>
<dbReference type="InterPro" id="IPR014314">
    <property type="entry name" value="Succ_DH_cytb556"/>
</dbReference>
<dbReference type="Gene3D" id="1.20.1300.10">
    <property type="entry name" value="Fumarate reductase/succinate dehydrogenase, transmembrane subunit"/>
    <property type="match status" value="1"/>
</dbReference>
<comment type="subunit">
    <text evidence="12">Part of an enzyme complex containing four subunits: a flavoprotein, an iron-sulfur protein, plus two membrane-anchoring proteins, SdhC and SdhD. The complex can form homotrimers.</text>
</comment>
<dbReference type="EMBL" id="CP081294">
    <property type="protein sequence ID" value="QZD96200.1"/>
    <property type="molecule type" value="Genomic_DNA"/>
</dbReference>
<dbReference type="PROSITE" id="PS01000">
    <property type="entry name" value="SDH_CYT_1"/>
    <property type="match status" value="1"/>
</dbReference>
<evidence type="ECO:0000256" key="9">
    <source>
        <dbReference type="ARBA" id="ARBA00022989"/>
    </source>
</evidence>
<keyword evidence="7 13" id="KW-0812">Transmembrane</keyword>
<comment type="function">
    <text evidence="2">Membrane-anchoring subunit of succinate dehydrogenase (SDH).</text>
</comment>
<dbReference type="PROSITE" id="PS01001">
    <property type="entry name" value="SDH_CYT_2"/>
    <property type="match status" value="1"/>
</dbReference>
<evidence type="ECO:0000256" key="2">
    <source>
        <dbReference type="ARBA" id="ARBA00004050"/>
    </source>
</evidence>
<evidence type="ECO:0000256" key="6">
    <source>
        <dbReference type="ARBA" id="ARBA00022617"/>
    </source>
</evidence>
<evidence type="ECO:0000256" key="12">
    <source>
        <dbReference type="ARBA" id="ARBA00025912"/>
    </source>
</evidence>
<organism evidence="14 15">
    <name type="scientific">Qipengyuania gelatinilytica</name>
    <dbReference type="NCBI Taxonomy" id="2867231"/>
    <lineage>
        <taxon>Bacteria</taxon>
        <taxon>Pseudomonadati</taxon>
        <taxon>Pseudomonadota</taxon>
        <taxon>Alphaproteobacteria</taxon>
        <taxon>Sphingomonadales</taxon>
        <taxon>Erythrobacteraceae</taxon>
        <taxon>Qipengyuania</taxon>
    </lineage>
</organism>
<dbReference type="Proteomes" id="UP000824321">
    <property type="component" value="Chromosome"/>
</dbReference>
<evidence type="ECO:0000256" key="8">
    <source>
        <dbReference type="ARBA" id="ARBA00022723"/>
    </source>
</evidence>
<dbReference type="InterPro" id="IPR000701">
    <property type="entry name" value="SuccDH_FuR_B_TM-su"/>
</dbReference>
<dbReference type="PIRSF" id="PIRSF000178">
    <property type="entry name" value="SDH_cyt_b560"/>
    <property type="match status" value="1"/>
</dbReference>
<keyword evidence="15" id="KW-1185">Reference proteome</keyword>
<feature type="transmembrane region" description="Helical" evidence="13">
    <location>
        <begin position="112"/>
        <end position="130"/>
    </location>
</feature>
<evidence type="ECO:0000256" key="11">
    <source>
        <dbReference type="ARBA" id="ARBA00023136"/>
    </source>
</evidence>
<evidence type="ECO:0000256" key="3">
    <source>
        <dbReference type="ARBA" id="ARBA00004141"/>
    </source>
</evidence>
<keyword evidence="11 13" id="KW-0472">Membrane</keyword>
<keyword evidence="8" id="KW-0479">Metal-binding</keyword>
<keyword evidence="6" id="KW-0349">Heme</keyword>
<gene>
    <name evidence="14" type="primary">sdhC</name>
    <name evidence="14" type="ORF">K3136_05790</name>
</gene>
<dbReference type="NCBIfam" id="TIGR02970">
    <property type="entry name" value="succ_dehyd_cytB"/>
    <property type="match status" value="1"/>
</dbReference>
<name>A0ABX9A4K6_9SPHN</name>
<accession>A0ABX9A4K6</accession>
<protein>
    <recommendedName>
        <fullName evidence="5">Succinate dehydrogenase cytochrome b556 subunit</fullName>
    </recommendedName>
</protein>
<comment type="subcellular location">
    <subcellularLocation>
        <location evidence="3">Membrane</location>
        <topology evidence="3">Multi-pass membrane protein</topology>
    </subcellularLocation>
</comment>
<keyword evidence="9 13" id="KW-1133">Transmembrane helix</keyword>
<dbReference type="PANTHER" id="PTHR10978">
    <property type="entry name" value="SUCCINATE DEHYDROGENASE CYTOCHROME B560 SUBUNIT"/>
    <property type="match status" value="1"/>
</dbReference>
<reference evidence="14 15" key="1">
    <citation type="submission" date="2021-08" db="EMBL/GenBank/DDBJ databases">
        <title>Comparative Genomics Analysis of the Genus Qipengyuania Reveals Extensive Genetic Diversity and Metabolic Versatility, Including the Description of Fifteen Novel Species.</title>
        <authorList>
            <person name="Liu Y."/>
        </authorList>
    </citation>
    <scope>NUCLEOTIDE SEQUENCE [LARGE SCALE GENOMIC DNA]</scope>
    <source>
        <strain evidence="14 15">1NDH1</strain>
    </source>
</reference>
<dbReference type="SUPFAM" id="SSF81343">
    <property type="entry name" value="Fumarate reductase respiratory complex transmembrane subunits"/>
    <property type="match status" value="1"/>
</dbReference>
<evidence type="ECO:0000256" key="13">
    <source>
        <dbReference type="SAM" id="Phobius"/>
    </source>
</evidence>
<dbReference type="CDD" id="cd03499">
    <property type="entry name" value="SQR_TypeC_SdhC"/>
    <property type="match status" value="1"/>
</dbReference>
<evidence type="ECO:0000256" key="4">
    <source>
        <dbReference type="ARBA" id="ARBA00007244"/>
    </source>
</evidence>
<evidence type="ECO:0000256" key="1">
    <source>
        <dbReference type="ARBA" id="ARBA00001971"/>
    </source>
</evidence>
<evidence type="ECO:0000256" key="5">
    <source>
        <dbReference type="ARBA" id="ARBA00020076"/>
    </source>
</evidence>
<proteinExistence type="inferred from homology"/>
<evidence type="ECO:0000256" key="10">
    <source>
        <dbReference type="ARBA" id="ARBA00023004"/>
    </source>
</evidence>
<dbReference type="Pfam" id="PF01127">
    <property type="entry name" value="Sdh_cyt"/>
    <property type="match status" value="1"/>
</dbReference>
<dbReference type="PANTHER" id="PTHR10978:SF5">
    <property type="entry name" value="SUCCINATE DEHYDROGENASE CYTOCHROME B560 SUBUNIT, MITOCHONDRIAL"/>
    <property type="match status" value="1"/>
</dbReference>
<evidence type="ECO:0000256" key="7">
    <source>
        <dbReference type="ARBA" id="ARBA00022692"/>
    </source>
</evidence>
<feature type="transmembrane region" description="Helical" evidence="13">
    <location>
        <begin position="70"/>
        <end position="91"/>
    </location>
</feature>
<dbReference type="InterPro" id="IPR018495">
    <property type="entry name" value="Succ_DH_cyt_bsu_CS"/>
</dbReference>
<evidence type="ECO:0000313" key="14">
    <source>
        <dbReference type="EMBL" id="QZD96200.1"/>
    </source>
</evidence>